<gene>
    <name evidence="4" type="ORF">CHLRE_09g405250v5</name>
</gene>
<evidence type="ECO:0000313" key="5">
    <source>
        <dbReference type="Proteomes" id="UP000006906"/>
    </source>
</evidence>
<dbReference type="GeneID" id="5723203"/>
<dbReference type="EMBL" id="CM008970">
    <property type="protein sequence ID" value="PNW79184.1"/>
    <property type="molecule type" value="Genomic_DNA"/>
</dbReference>
<reference evidence="4" key="2">
    <citation type="submission" date="2017-07" db="EMBL/GenBank/DDBJ databases">
        <title>WGS assembly of Chlamydomonas reinhardtii.</title>
        <authorList>
            <consortium name="Chlamydomonas Annotation Team"/>
            <consortium name="JGI Annotation Team"/>
            <person name="Merchant S.S."/>
            <person name="Prochnik S.E."/>
            <person name="Vallon O."/>
            <person name="Harris E.H."/>
            <person name="Karpowicz S.J."/>
            <person name="Witman G.B."/>
            <person name="Terry A."/>
            <person name="Salamov A."/>
            <person name="Fritz-Laylin L.K."/>
            <person name="Marechal-Drouard L."/>
            <person name="Marshall W.F."/>
            <person name="Qu L.H."/>
            <person name="Nelson D.R."/>
            <person name="Sanderfoot A.A."/>
            <person name="Spalding M.H."/>
            <person name="Kapitonov V.V."/>
            <person name="Ren Q."/>
            <person name="Ferris P."/>
            <person name="Lindquist E."/>
            <person name="Shapiro H."/>
            <person name="Lucas S.M."/>
            <person name="Grimwood J."/>
            <person name="Schmutz J."/>
            <person name="Grigoriev I.V."/>
            <person name="Rokhsar D.S."/>
        </authorList>
    </citation>
    <scope>NUCLEOTIDE SEQUENCE</scope>
    <source>
        <strain evidence="4">CC-503 cw92 mt+</strain>
    </source>
</reference>
<feature type="compositionally biased region" description="Low complexity" evidence="1">
    <location>
        <begin position="77"/>
        <end position="94"/>
    </location>
</feature>
<keyword evidence="2" id="KW-1133">Transmembrane helix</keyword>
<evidence type="ECO:0000313" key="4">
    <source>
        <dbReference type="EMBL" id="PNW79184.1"/>
    </source>
</evidence>
<dbReference type="OrthoDB" id="10413228at2759"/>
<sequence length="172" mass="17805">MRSRLSLGVAAVVVAWSLMVPGAFAQNKNTVHTAVYIGGAVAGAGFVVTFALSIVGCMFDRKHSTHPDPEQPRRNARQQQQPPMAAPQQHQAPRGNHAAAPPGITPANAGWDTGNAGAGAWGQAPPKGYGYDSYNVPVQAQQMAAAAHGWAQGAVPVTGWGGAVPTGKHQAW</sequence>
<dbReference type="Proteomes" id="UP000006906">
    <property type="component" value="Chromosome 9"/>
</dbReference>
<evidence type="ECO:0000256" key="1">
    <source>
        <dbReference type="SAM" id="MobiDB-lite"/>
    </source>
</evidence>
<feature type="signal peptide" evidence="3">
    <location>
        <begin position="1"/>
        <end position="25"/>
    </location>
</feature>
<dbReference type="ExpressionAtlas" id="A0A2K3DF75">
    <property type="expression patterns" value="baseline"/>
</dbReference>
<feature type="chain" id="PRO_5014294312" description="Transmembrane protein" evidence="3">
    <location>
        <begin position="26"/>
        <end position="172"/>
    </location>
</feature>
<keyword evidence="5" id="KW-1185">Reference proteome</keyword>
<protein>
    <recommendedName>
        <fullName evidence="6">Transmembrane protein</fullName>
    </recommendedName>
</protein>
<evidence type="ECO:0000256" key="2">
    <source>
        <dbReference type="SAM" id="Phobius"/>
    </source>
</evidence>
<evidence type="ECO:0000256" key="3">
    <source>
        <dbReference type="SAM" id="SignalP"/>
    </source>
</evidence>
<evidence type="ECO:0008006" key="6">
    <source>
        <dbReference type="Google" id="ProtNLM"/>
    </source>
</evidence>
<dbReference type="RefSeq" id="XP_042921453.1">
    <property type="nucleotide sequence ID" value="XM_043066157.1"/>
</dbReference>
<feature type="region of interest" description="Disordered" evidence="1">
    <location>
        <begin position="63"/>
        <end position="119"/>
    </location>
</feature>
<organism evidence="4 5">
    <name type="scientific">Chlamydomonas reinhardtii</name>
    <name type="common">Chlamydomonas smithii</name>
    <dbReference type="NCBI Taxonomy" id="3055"/>
    <lineage>
        <taxon>Eukaryota</taxon>
        <taxon>Viridiplantae</taxon>
        <taxon>Chlorophyta</taxon>
        <taxon>core chlorophytes</taxon>
        <taxon>Chlorophyceae</taxon>
        <taxon>CS clade</taxon>
        <taxon>Chlamydomonadales</taxon>
        <taxon>Chlamydomonadaceae</taxon>
        <taxon>Chlamydomonas</taxon>
    </lineage>
</organism>
<keyword evidence="2" id="KW-0472">Membrane</keyword>
<name>A0A2K3DF75_CHLRE</name>
<dbReference type="PaxDb" id="3055-EDO99997"/>
<feature type="transmembrane region" description="Helical" evidence="2">
    <location>
        <begin position="35"/>
        <end position="59"/>
    </location>
</feature>
<reference evidence="4 5" key="1">
    <citation type="journal article" date="2007" name="Science">
        <title>The Chlamydomonas genome reveals the evolution of key animal and plant functions.</title>
        <authorList>
            <person name="Merchant S.S."/>
            <person name="Prochnik S.E."/>
            <person name="Vallon O."/>
            <person name="Harris E.H."/>
            <person name="Karpowicz S.J."/>
            <person name="Witman G.B."/>
            <person name="Terry A."/>
            <person name="Salamov A."/>
            <person name="Fritz-Laylin L.K."/>
            <person name="Marechal-Drouard L."/>
            <person name="Marshall W.F."/>
            <person name="Qu L.H."/>
            <person name="Nelson D.R."/>
            <person name="Sanderfoot A.A."/>
            <person name="Spalding M.H."/>
            <person name="Kapitonov V.V."/>
            <person name="Ren Q."/>
            <person name="Ferris P."/>
            <person name="Lindquist E."/>
            <person name="Shapiro H."/>
            <person name="Lucas S.M."/>
            <person name="Grimwood J."/>
            <person name="Schmutz J."/>
            <person name="Cardol P."/>
            <person name="Cerutti H."/>
            <person name="Chanfreau G."/>
            <person name="Chen C.L."/>
            <person name="Cognat V."/>
            <person name="Croft M.T."/>
            <person name="Dent R."/>
            <person name="Dutcher S."/>
            <person name="Fernandez E."/>
            <person name="Fukuzawa H."/>
            <person name="Gonzalez-Ballester D."/>
            <person name="Gonzalez-Halphen D."/>
            <person name="Hallmann A."/>
            <person name="Hanikenne M."/>
            <person name="Hippler M."/>
            <person name="Inwood W."/>
            <person name="Jabbari K."/>
            <person name="Kalanon M."/>
            <person name="Kuras R."/>
            <person name="Lefebvre P.A."/>
            <person name="Lemaire S.D."/>
            <person name="Lobanov A.V."/>
            <person name="Lohr M."/>
            <person name="Manuell A."/>
            <person name="Meier I."/>
            <person name="Mets L."/>
            <person name="Mittag M."/>
            <person name="Mittelmeier T."/>
            <person name="Moroney J.V."/>
            <person name="Moseley J."/>
            <person name="Napoli C."/>
            <person name="Nedelcu A.M."/>
            <person name="Niyogi K."/>
            <person name="Novoselov S.V."/>
            <person name="Paulsen I.T."/>
            <person name="Pazour G."/>
            <person name="Purton S."/>
            <person name="Ral J.P."/>
            <person name="Riano-Pachon D.M."/>
            <person name="Riekhof W."/>
            <person name="Rymarquis L."/>
            <person name="Schroda M."/>
            <person name="Stern D."/>
            <person name="Umen J."/>
            <person name="Willows R."/>
            <person name="Wilson N."/>
            <person name="Zimmer S.L."/>
            <person name="Allmer J."/>
            <person name="Balk J."/>
            <person name="Bisova K."/>
            <person name="Chen C.J."/>
            <person name="Elias M."/>
            <person name="Gendler K."/>
            <person name="Hauser C."/>
            <person name="Lamb M.R."/>
            <person name="Ledford H."/>
            <person name="Long J.C."/>
            <person name="Minagawa J."/>
            <person name="Page M.D."/>
            <person name="Pan J."/>
            <person name="Pootakham W."/>
            <person name="Roje S."/>
            <person name="Rose A."/>
            <person name="Stahlberg E."/>
            <person name="Terauchi A.M."/>
            <person name="Yang P."/>
            <person name="Ball S."/>
            <person name="Bowler C."/>
            <person name="Dieckmann C.L."/>
            <person name="Gladyshev V.N."/>
            <person name="Green P."/>
            <person name="Jorgensen R."/>
            <person name="Mayfield S."/>
            <person name="Mueller-Roeber B."/>
            <person name="Rajamani S."/>
            <person name="Sayre R.T."/>
            <person name="Brokstein P."/>
            <person name="Dubchak I."/>
            <person name="Goodstein D."/>
            <person name="Hornick L."/>
            <person name="Huang Y.W."/>
            <person name="Jhaveri J."/>
            <person name="Luo Y."/>
            <person name="Martinez D."/>
            <person name="Ngau W.C."/>
            <person name="Otillar B."/>
            <person name="Poliakov A."/>
            <person name="Porter A."/>
            <person name="Szajkowski L."/>
            <person name="Werner G."/>
            <person name="Zhou K."/>
            <person name="Grigoriev I.V."/>
            <person name="Rokhsar D.S."/>
            <person name="Grossman A.R."/>
        </authorList>
    </citation>
    <scope>NUCLEOTIDE SEQUENCE [LARGE SCALE GENOMIC DNA]</scope>
    <source>
        <strain evidence="5">CC-503</strain>
        <strain evidence="4">CC-503 cw92 mt+</strain>
    </source>
</reference>
<dbReference type="AlphaFoldDB" id="A0A2K3DF75"/>
<dbReference type="Gramene" id="PNW79183">
    <property type="protein sequence ID" value="PNW79183"/>
    <property type="gene ID" value="CHLRE_09g405250v5"/>
</dbReference>
<keyword evidence="3" id="KW-0732">Signal</keyword>
<dbReference type="Gramene" id="PNW79184">
    <property type="protein sequence ID" value="PNW79184"/>
    <property type="gene ID" value="CHLRE_09g405250v5"/>
</dbReference>
<keyword evidence="2" id="KW-0812">Transmembrane</keyword>
<dbReference type="KEGG" id="cre:CHLRE_09g405250v5"/>
<feature type="compositionally biased region" description="Basic and acidic residues" evidence="1">
    <location>
        <begin position="63"/>
        <end position="73"/>
    </location>
</feature>
<dbReference type="EMBL" id="CM008970">
    <property type="protein sequence ID" value="PNW79183.1"/>
    <property type="molecule type" value="Genomic_DNA"/>
</dbReference>
<proteinExistence type="predicted"/>
<dbReference type="RefSeq" id="XP_042921452.1">
    <property type="nucleotide sequence ID" value="XM_043066156.1"/>
</dbReference>
<accession>A0A2K3DF75</accession>